<evidence type="ECO:0000313" key="1">
    <source>
        <dbReference type="EMBL" id="KFE65391.1"/>
    </source>
</evidence>
<keyword evidence="2" id="KW-1185">Reference proteome</keyword>
<dbReference type="OrthoDB" id="5409627at2"/>
<sequence length="551" mass="60899">MTQRVFQDRIAVSLTLTLGGTAHTIDPGDIKSFELELSSWGLEGRVEFIVSDSQSAGGQETDAILSDFLKPDLAEVSLELKTNYTDLPTNPTATSLQVKGLVVDKGLAEMSAAQVKGAPLILRRYSVHFWDAARLLWTQHYPCVLYTEKSFKDVLEAHKGDKISLTYDWAGVVDASSPLLFVGLSPGAGAPSFYDFLLWYVDTQNGVLSYDYSSQGYALSAEKDGSATPIDLRPEDVADVSVSFPEVPRYDVTVLNSYAESPTTDAITQEQAVTGIRQDVLLRTPIADEATARKTLETARIKVRGMEVELNWRRFPTVAFAPGALVKLPSTTGFTATGVSASDTFRVRSLRVKGEALQAGPEAESQEPNAGYRFSMSTRLELKDEKFVDLPAYTSPRYPRFVEGTIVSEVGEDTDETWQVYTDSTTSVDTYKVKIPLWDNQVITVPFNPNVLPGHFYFPAYKGSRVLVALDFQRAWLKRFLDWRAGARMPADGQGVQLLMGKKTTSSTAMKHSYDSDANPVFQLQRINDKDTAKIEIKEGSLLIVVQEEQS</sequence>
<protein>
    <submittedName>
        <fullName evidence="1">Uncharacterized protein</fullName>
    </submittedName>
</protein>
<dbReference type="Proteomes" id="UP000028725">
    <property type="component" value="Unassembled WGS sequence"/>
</dbReference>
<dbReference type="PATRIC" id="fig|394096.3.peg.5844"/>
<evidence type="ECO:0000313" key="2">
    <source>
        <dbReference type="Proteomes" id="UP000028725"/>
    </source>
</evidence>
<reference evidence="1 2" key="1">
    <citation type="submission" date="2014-04" db="EMBL/GenBank/DDBJ databases">
        <title>Genome assembly of Hyalangium minutum DSM 14724.</title>
        <authorList>
            <person name="Sharma G."/>
            <person name="Subramanian S."/>
        </authorList>
    </citation>
    <scope>NUCLEOTIDE SEQUENCE [LARGE SCALE GENOMIC DNA]</scope>
    <source>
        <strain evidence="1 2">DSM 14724</strain>
    </source>
</reference>
<accession>A0A085WCH8</accession>
<dbReference type="AlphaFoldDB" id="A0A085WCH8"/>
<dbReference type="STRING" id="394096.DB31_1507"/>
<name>A0A085WCH8_9BACT</name>
<dbReference type="RefSeq" id="WP_083968776.1">
    <property type="nucleotide sequence ID" value="NZ_JMCB01000012.1"/>
</dbReference>
<organism evidence="1 2">
    <name type="scientific">Hyalangium minutum</name>
    <dbReference type="NCBI Taxonomy" id="394096"/>
    <lineage>
        <taxon>Bacteria</taxon>
        <taxon>Pseudomonadati</taxon>
        <taxon>Myxococcota</taxon>
        <taxon>Myxococcia</taxon>
        <taxon>Myxococcales</taxon>
        <taxon>Cystobacterineae</taxon>
        <taxon>Archangiaceae</taxon>
        <taxon>Hyalangium</taxon>
    </lineage>
</organism>
<comment type="caution">
    <text evidence="1">The sequence shown here is derived from an EMBL/GenBank/DDBJ whole genome shotgun (WGS) entry which is preliminary data.</text>
</comment>
<proteinExistence type="predicted"/>
<dbReference type="EMBL" id="JMCB01000012">
    <property type="protein sequence ID" value="KFE65391.1"/>
    <property type="molecule type" value="Genomic_DNA"/>
</dbReference>
<gene>
    <name evidence="1" type="ORF">DB31_1507</name>
</gene>